<accession>A0ACC0ABW6</accession>
<gene>
    <name evidence="1" type="ORF">M9H77_26276</name>
</gene>
<dbReference type="Proteomes" id="UP001060085">
    <property type="component" value="Linkage Group LG06"/>
</dbReference>
<reference evidence="2" key="1">
    <citation type="journal article" date="2023" name="Nat. Plants">
        <title>Single-cell RNA sequencing provides a high-resolution roadmap for understanding the multicellular compartmentation of specialized metabolism.</title>
        <authorList>
            <person name="Sun S."/>
            <person name="Shen X."/>
            <person name="Li Y."/>
            <person name="Li Y."/>
            <person name="Wang S."/>
            <person name="Li R."/>
            <person name="Zhang H."/>
            <person name="Shen G."/>
            <person name="Guo B."/>
            <person name="Wei J."/>
            <person name="Xu J."/>
            <person name="St-Pierre B."/>
            <person name="Chen S."/>
            <person name="Sun C."/>
        </authorList>
    </citation>
    <scope>NUCLEOTIDE SEQUENCE [LARGE SCALE GENOMIC DNA]</scope>
</reference>
<sequence>MESKSSSKRMMIRDNKRRKRRSNARVSFSAKLPDDVCGIFADSICAVKYSTNPFLEIRESIIEMIKNIGIQDWKEMEELIYCYIFLNSSDLHNVIQDAFLSIFLDSSKNSPIMN</sequence>
<proteinExistence type="predicted"/>
<name>A0ACC0ABW6_CATRO</name>
<dbReference type="EMBL" id="CM044706">
    <property type="protein sequence ID" value="KAI5657483.1"/>
    <property type="molecule type" value="Genomic_DNA"/>
</dbReference>
<evidence type="ECO:0000313" key="1">
    <source>
        <dbReference type="EMBL" id="KAI5657483.1"/>
    </source>
</evidence>
<organism evidence="1 2">
    <name type="scientific">Catharanthus roseus</name>
    <name type="common">Madagascar periwinkle</name>
    <name type="synonym">Vinca rosea</name>
    <dbReference type="NCBI Taxonomy" id="4058"/>
    <lineage>
        <taxon>Eukaryota</taxon>
        <taxon>Viridiplantae</taxon>
        <taxon>Streptophyta</taxon>
        <taxon>Embryophyta</taxon>
        <taxon>Tracheophyta</taxon>
        <taxon>Spermatophyta</taxon>
        <taxon>Magnoliopsida</taxon>
        <taxon>eudicotyledons</taxon>
        <taxon>Gunneridae</taxon>
        <taxon>Pentapetalae</taxon>
        <taxon>asterids</taxon>
        <taxon>lamiids</taxon>
        <taxon>Gentianales</taxon>
        <taxon>Apocynaceae</taxon>
        <taxon>Rauvolfioideae</taxon>
        <taxon>Vinceae</taxon>
        <taxon>Catharanthinae</taxon>
        <taxon>Catharanthus</taxon>
    </lineage>
</organism>
<evidence type="ECO:0000313" key="2">
    <source>
        <dbReference type="Proteomes" id="UP001060085"/>
    </source>
</evidence>
<keyword evidence="2" id="KW-1185">Reference proteome</keyword>
<comment type="caution">
    <text evidence="1">The sequence shown here is derived from an EMBL/GenBank/DDBJ whole genome shotgun (WGS) entry which is preliminary data.</text>
</comment>
<protein>
    <submittedName>
        <fullName evidence="1">Uncharacterized protein</fullName>
    </submittedName>
</protein>